<keyword evidence="4" id="KW-1185">Reference proteome</keyword>
<feature type="compositionally biased region" description="Basic and acidic residues" evidence="1">
    <location>
        <begin position="486"/>
        <end position="495"/>
    </location>
</feature>
<dbReference type="EMBL" id="VCAZ01000026">
    <property type="protein sequence ID" value="TSL10180.1"/>
    <property type="molecule type" value="Genomic_DNA"/>
</dbReference>
<comment type="caution">
    <text evidence="3">The sequence shown here is derived from an EMBL/GenBank/DDBJ whole genome shotgun (WGS) entry which is preliminary data.</text>
</comment>
<feature type="region of interest" description="Disordered" evidence="1">
    <location>
        <begin position="251"/>
        <end position="288"/>
    </location>
</feature>
<dbReference type="OrthoDB" id="10057496at2759"/>
<feature type="region of interest" description="Disordered" evidence="1">
    <location>
        <begin position="25"/>
        <end position="61"/>
    </location>
</feature>
<feature type="region of interest" description="Disordered" evidence="1">
    <location>
        <begin position="78"/>
        <end position="111"/>
    </location>
</feature>
<evidence type="ECO:0000256" key="1">
    <source>
        <dbReference type="SAM" id="MobiDB-lite"/>
    </source>
</evidence>
<dbReference type="Proteomes" id="UP000319801">
    <property type="component" value="Unassembled WGS sequence"/>
</dbReference>
<organism evidence="3 4">
    <name type="scientific">Bagarius yarrelli</name>
    <name type="common">Goonch</name>
    <name type="synonym">Bagrus yarrelli</name>
    <dbReference type="NCBI Taxonomy" id="175774"/>
    <lineage>
        <taxon>Eukaryota</taxon>
        <taxon>Metazoa</taxon>
        <taxon>Chordata</taxon>
        <taxon>Craniata</taxon>
        <taxon>Vertebrata</taxon>
        <taxon>Euteleostomi</taxon>
        <taxon>Actinopterygii</taxon>
        <taxon>Neopterygii</taxon>
        <taxon>Teleostei</taxon>
        <taxon>Ostariophysi</taxon>
        <taxon>Siluriformes</taxon>
        <taxon>Sisoridae</taxon>
        <taxon>Sisorinae</taxon>
        <taxon>Bagarius</taxon>
    </lineage>
</organism>
<feature type="domain" description="Synphilin-1 alpha-Synuclein-binding" evidence="2">
    <location>
        <begin position="413"/>
        <end position="432"/>
    </location>
</feature>
<dbReference type="Pfam" id="PF16700">
    <property type="entry name" value="SNCAIP_SNCA_bd"/>
    <property type="match status" value="1"/>
</dbReference>
<dbReference type="PANTHER" id="PTHR22882">
    <property type="entry name" value="SYNPHILIN-1"/>
    <property type="match status" value="1"/>
</dbReference>
<dbReference type="InterPro" id="IPR040133">
    <property type="entry name" value="SNCAIP"/>
</dbReference>
<dbReference type="Gene3D" id="6.10.250.750">
    <property type="match status" value="1"/>
</dbReference>
<dbReference type="InterPro" id="IPR032027">
    <property type="entry name" value="SNCAIP_SNCA-bd"/>
</dbReference>
<feature type="compositionally biased region" description="Basic and acidic residues" evidence="1">
    <location>
        <begin position="28"/>
        <end position="40"/>
    </location>
</feature>
<dbReference type="AlphaFoldDB" id="A0A556TXK4"/>
<dbReference type="PANTHER" id="PTHR22882:SF3">
    <property type="entry name" value="SYNPHILIN-1"/>
    <property type="match status" value="1"/>
</dbReference>
<name>A0A556TXK4_BAGYA</name>
<protein>
    <submittedName>
        <fullName evidence="3">Synphilin-1</fullName>
    </submittedName>
</protein>
<dbReference type="Gene3D" id="1.25.40.20">
    <property type="entry name" value="Ankyrin repeat-containing domain"/>
    <property type="match status" value="1"/>
</dbReference>
<reference evidence="3 4" key="1">
    <citation type="journal article" date="2019" name="Genome Biol. Evol.">
        <title>Whole-Genome Sequencing of the Giant Devil Catfish, Bagarius yarrelli.</title>
        <authorList>
            <person name="Jiang W."/>
            <person name="Lv Y."/>
            <person name="Cheng L."/>
            <person name="Yang K."/>
            <person name="Chao B."/>
            <person name="Wang X."/>
            <person name="Li Y."/>
            <person name="Pan X."/>
            <person name="You X."/>
            <person name="Zhang Y."/>
            <person name="Yang J."/>
            <person name="Li J."/>
            <person name="Zhang X."/>
            <person name="Liu S."/>
            <person name="Sun C."/>
            <person name="Yang J."/>
            <person name="Shi Q."/>
        </authorList>
    </citation>
    <scope>NUCLEOTIDE SEQUENCE [LARGE SCALE GENOMIC DNA]</scope>
    <source>
        <strain evidence="3">JWS20170419001</strain>
        <tissue evidence="3">Muscle</tissue>
    </source>
</reference>
<gene>
    <name evidence="3" type="ORF">Baya_6297</name>
</gene>
<sequence>MDAPEYLDLDEIDFTDDLSYTSKSIPELCRRNDGQAEERQAPGINWSRSASSLSGSGIKPTGIADVYSKFRPVKRVSPLKHQPEVLDTEAESKSPGQNVEGNNSPKGLQASVSPCDVQALKSKNIGNGALFGELEHYDLDMDEILDVPYIKSSQQMATLPRAASEKRTSGSSASDRCVGLKASSLSHAENMNSGTQFCVLPPVNWPDMRKSKSIDPDYLRAQTVGYEPSPGSLHRSISEADKLLSGRPFPDTLTHKSGSETTVSQSSFHIQEGSVGRLEGSKPWSSPKTFAQCDEETKKSHNIINIVREGQISLLPHFATENLELIRDEDKNNLLHISAAHGHADCLQHLTSLMGEDCLNERNNQQFTPAGLGVKTLVEYGSNVTVQNQQGERPSQCAERQGHTTCARYLVVVETCMSLASQVVKLTKQLHDLLIPPAETWPEMTLTAEVTPGDGQWVLRQRHVDSESVLAVLEKTSRQNSTQKAFPREAVEAPAHDSGMGWA</sequence>
<accession>A0A556TXK4</accession>
<feature type="compositionally biased region" description="Low complexity" evidence="1">
    <location>
        <begin position="47"/>
        <end position="56"/>
    </location>
</feature>
<dbReference type="GO" id="GO:0031625">
    <property type="term" value="F:ubiquitin protein ligase binding"/>
    <property type="evidence" value="ECO:0007669"/>
    <property type="project" value="TreeGrafter"/>
</dbReference>
<feature type="compositionally biased region" description="Polar residues" evidence="1">
    <location>
        <begin position="94"/>
        <end position="111"/>
    </location>
</feature>
<dbReference type="SUPFAM" id="SSF48403">
    <property type="entry name" value="Ankyrin repeat"/>
    <property type="match status" value="1"/>
</dbReference>
<feature type="compositionally biased region" description="Polar residues" evidence="1">
    <location>
        <begin position="259"/>
        <end position="269"/>
    </location>
</feature>
<dbReference type="InterPro" id="IPR036770">
    <property type="entry name" value="Ankyrin_rpt-contain_sf"/>
</dbReference>
<evidence type="ECO:0000313" key="3">
    <source>
        <dbReference type="EMBL" id="TSL10180.1"/>
    </source>
</evidence>
<proteinExistence type="predicted"/>
<feature type="region of interest" description="Disordered" evidence="1">
    <location>
        <begin position="476"/>
        <end position="503"/>
    </location>
</feature>
<evidence type="ECO:0000259" key="2">
    <source>
        <dbReference type="Pfam" id="PF16700"/>
    </source>
</evidence>
<evidence type="ECO:0000313" key="4">
    <source>
        <dbReference type="Proteomes" id="UP000319801"/>
    </source>
</evidence>